<evidence type="ECO:0000313" key="8">
    <source>
        <dbReference type="EMBL" id="ESN94856.1"/>
    </source>
</evidence>
<keyword evidence="10" id="KW-1185">Reference proteome</keyword>
<dbReference type="PANTHER" id="PTHR31394:SF1">
    <property type="entry name" value="TRANSMEMBRANE PROTEIN 199"/>
    <property type="match status" value="1"/>
</dbReference>
<evidence type="ECO:0000256" key="7">
    <source>
        <dbReference type="SAM" id="Phobius"/>
    </source>
</evidence>
<keyword evidence="5 7" id="KW-0472">Membrane</keyword>
<dbReference type="GeneID" id="20207500"/>
<dbReference type="AlphaFoldDB" id="T1FFA1"/>
<dbReference type="InParanoid" id="T1FFA1"/>
<organism evidence="9 10">
    <name type="scientific">Helobdella robusta</name>
    <name type="common">Californian leech</name>
    <dbReference type="NCBI Taxonomy" id="6412"/>
    <lineage>
        <taxon>Eukaryota</taxon>
        <taxon>Metazoa</taxon>
        <taxon>Spiralia</taxon>
        <taxon>Lophotrochozoa</taxon>
        <taxon>Annelida</taxon>
        <taxon>Clitellata</taxon>
        <taxon>Hirudinea</taxon>
        <taxon>Rhynchobdellida</taxon>
        <taxon>Glossiphoniidae</taxon>
        <taxon>Helobdella</taxon>
    </lineage>
</organism>
<evidence type="ECO:0000256" key="3">
    <source>
        <dbReference type="ARBA" id="ARBA00022824"/>
    </source>
</evidence>
<dbReference type="KEGG" id="hro:HELRODRAFT_179951"/>
<name>T1FFA1_HELRO</name>
<comment type="subcellular location">
    <subcellularLocation>
        <location evidence="1">Endoplasmic reticulum membrane</location>
        <topology evidence="1">Multi-pass membrane protein</topology>
    </subcellularLocation>
</comment>
<protein>
    <submittedName>
        <fullName evidence="8 9">Uncharacterized protein</fullName>
    </submittedName>
</protein>
<evidence type="ECO:0000256" key="4">
    <source>
        <dbReference type="ARBA" id="ARBA00022989"/>
    </source>
</evidence>
<dbReference type="Proteomes" id="UP000015101">
    <property type="component" value="Unassembled WGS sequence"/>
</dbReference>
<sequence>MEEECSPSETCVTVTERIRFWLSNSLRCEKVPSDMRLCIQDKIDSFEETGSTIPFKFLKNVYSFYTQDESGSVDLPCFLPELKKKVCTFTRYWMVLESFFHNHLKEKGIAHVISVESLHLNPVTAAAVPGNLTITKSNLYFITLYALLSLCIKNPELEARIERLKAEQREKEYKEMVKNVTNKPSINEESIGKQYKQLNRQLITIFNFLLTCMCMFAFAYKATEYAIGPNIAMHVIGGNLFVVFELGTALSVEKIPGRFEATESSTSIVKL</sequence>
<dbReference type="InterPro" id="IPR021013">
    <property type="entry name" value="ATPase_Vma12"/>
</dbReference>
<dbReference type="EnsemblMetazoa" id="HelroT179951">
    <property type="protein sequence ID" value="HelroP179951"/>
    <property type="gene ID" value="HelroG179951"/>
</dbReference>
<accession>T1FFA1</accession>
<dbReference type="OrthoDB" id="19981at2759"/>
<evidence type="ECO:0000256" key="6">
    <source>
        <dbReference type="SAM" id="Coils"/>
    </source>
</evidence>
<reference evidence="10" key="1">
    <citation type="submission" date="2012-12" db="EMBL/GenBank/DDBJ databases">
        <authorList>
            <person name="Hellsten U."/>
            <person name="Grimwood J."/>
            <person name="Chapman J.A."/>
            <person name="Shapiro H."/>
            <person name="Aerts A."/>
            <person name="Otillar R.P."/>
            <person name="Terry A.Y."/>
            <person name="Boore J.L."/>
            <person name="Simakov O."/>
            <person name="Marletaz F."/>
            <person name="Cho S.-J."/>
            <person name="Edsinger-Gonzales E."/>
            <person name="Havlak P."/>
            <person name="Kuo D.-H."/>
            <person name="Larsson T."/>
            <person name="Lv J."/>
            <person name="Arendt D."/>
            <person name="Savage R."/>
            <person name="Osoegawa K."/>
            <person name="de Jong P."/>
            <person name="Lindberg D.R."/>
            <person name="Seaver E.C."/>
            <person name="Weisblat D.A."/>
            <person name="Putnam N.H."/>
            <person name="Grigoriev I.V."/>
            <person name="Rokhsar D.S."/>
        </authorList>
    </citation>
    <scope>NUCLEOTIDE SEQUENCE</scope>
</reference>
<dbReference type="EMBL" id="KB097558">
    <property type="protein sequence ID" value="ESN94856.1"/>
    <property type="molecule type" value="Genomic_DNA"/>
</dbReference>
<dbReference type="CTD" id="20207500"/>
<evidence type="ECO:0000313" key="9">
    <source>
        <dbReference type="EnsemblMetazoa" id="HelroP179951"/>
    </source>
</evidence>
<dbReference type="HOGENOM" id="CLU_1027721_0_0_1"/>
<feature type="coiled-coil region" evidence="6">
    <location>
        <begin position="147"/>
        <end position="183"/>
    </location>
</feature>
<keyword evidence="2 7" id="KW-0812">Transmembrane</keyword>
<evidence type="ECO:0000256" key="5">
    <source>
        <dbReference type="ARBA" id="ARBA00023136"/>
    </source>
</evidence>
<dbReference type="RefSeq" id="XP_009026990.1">
    <property type="nucleotide sequence ID" value="XM_009028742.1"/>
</dbReference>
<evidence type="ECO:0000256" key="1">
    <source>
        <dbReference type="ARBA" id="ARBA00004477"/>
    </source>
</evidence>
<evidence type="ECO:0000256" key="2">
    <source>
        <dbReference type="ARBA" id="ARBA00022692"/>
    </source>
</evidence>
<reference evidence="8 10" key="2">
    <citation type="journal article" date="2013" name="Nature">
        <title>Insights into bilaterian evolution from three spiralian genomes.</title>
        <authorList>
            <person name="Simakov O."/>
            <person name="Marletaz F."/>
            <person name="Cho S.J."/>
            <person name="Edsinger-Gonzales E."/>
            <person name="Havlak P."/>
            <person name="Hellsten U."/>
            <person name="Kuo D.H."/>
            <person name="Larsson T."/>
            <person name="Lv J."/>
            <person name="Arendt D."/>
            <person name="Savage R."/>
            <person name="Osoegawa K."/>
            <person name="de Jong P."/>
            <person name="Grimwood J."/>
            <person name="Chapman J.A."/>
            <person name="Shapiro H."/>
            <person name="Aerts A."/>
            <person name="Otillar R.P."/>
            <person name="Terry A.Y."/>
            <person name="Boore J.L."/>
            <person name="Grigoriev I.V."/>
            <person name="Lindberg D.R."/>
            <person name="Seaver E.C."/>
            <person name="Weisblat D.A."/>
            <person name="Putnam N.H."/>
            <person name="Rokhsar D.S."/>
        </authorList>
    </citation>
    <scope>NUCLEOTIDE SEQUENCE</scope>
</reference>
<feature type="transmembrane region" description="Helical" evidence="7">
    <location>
        <begin position="231"/>
        <end position="252"/>
    </location>
</feature>
<dbReference type="PANTHER" id="PTHR31394">
    <property type="entry name" value="TRANSMEMBRANE PROTEIN 199"/>
    <property type="match status" value="1"/>
</dbReference>
<keyword evidence="4 7" id="KW-1133">Transmembrane helix</keyword>
<dbReference type="EMBL" id="AMQM01007056">
    <property type="status" value="NOT_ANNOTATED_CDS"/>
    <property type="molecule type" value="Genomic_DNA"/>
</dbReference>
<reference evidence="9" key="3">
    <citation type="submission" date="2015-06" db="UniProtKB">
        <authorList>
            <consortium name="EnsemblMetazoa"/>
        </authorList>
    </citation>
    <scope>IDENTIFICATION</scope>
</reference>
<proteinExistence type="predicted"/>
<dbReference type="Pfam" id="PF11712">
    <property type="entry name" value="Vma12"/>
    <property type="match status" value="1"/>
</dbReference>
<keyword evidence="6" id="KW-0175">Coiled coil</keyword>
<dbReference type="GO" id="GO:0005789">
    <property type="term" value="C:endoplasmic reticulum membrane"/>
    <property type="evidence" value="ECO:0007669"/>
    <property type="project" value="UniProtKB-SubCell"/>
</dbReference>
<dbReference type="GO" id="GO:0070072">
    <property type="term" value="P:vacuolar proton-transporting V-type ATPase complex assembly"/>
    <property type="evidence" value="ECO:0007669"/>
    <property type="project" value="InterPro"/>
</dbReference>
<evidence type="ECO:0000313" key="10">
    <source>
        <dbReference type="Proteomes" id="UP000015101"/>
    </source>
</evidence>
<feature type="transmembrane region" description="Helical" evidence="7">
    <location>
        <begin position="202"/>
        <end position="219"/>
    </location>
</feature>
<gene>
    <name evidence="9" type="primary">20207500</name>
    <name evidence="8" type="ORF">HELRODRAFT_179951</name>
</gene>
<dbReference type="GO" id="GO:0012505">
    <property type="term" value="C:endomembrane system"/>
    <property type="evidence" value="ECO:0000318"/>
    <property type="project" value="GO_Central"/>
</dbReference>
<keyword evidence="3" id="KW-0256">Endoplasmic reticulum</keyword>